<dbReference type="PANTHER" id="PTHR11987">
    <property type="entry name" value="ALPHA-2,8-SIALYLTRANSFERASE"/>
    <property type="match status" value="1"/>
</dbReference>
<keyword evidence="13" id="KW-1185">Reference proteome</keyword>
<evidence type="ECO:0000313" key="13">
    <source>
        <dbReference type="Proteomes" id="UP000316726"/>
    </source>
</evidence>
<dbReference type="Gene3D" id="3.90.1480.20">
    <property type="entry name" value="Glycosyl transferase family 29"/>
    <property type="match status" value="1"/>
</dbReference>
<proteinExistence type="inferred from homology"/>
<comment type="similarity">
    <text evidence="2">Belongs to the glycosyltransferase 29 family.</text>
</comment>
<comment type="subcellular location">
    <subcellularLocation>
        <location evidence="1">Golgi apparatus membrane</location>
        <topology evidence="1">Single-pass type II membrane protein</topology>
    </subcellularLocation>
</comment>
<keyword evidence="5" id="KW-0812">Transmembrane</keyword>
<keyword evidence="8" id="KW-0333">Golgi apparatus</keyword>
<keyword evidence="3" id="KW-0328">Glycosyltransferase</keyword>
<dbReference type="EMBL" id="CP031043">
    <property type="protein sequence ID" value="QDZ23475.1"/>
    <property type="molecule type" value="Genomic_DNA"/>
</dbReference>
<dbReference type="GO" id="GO:0000139">
    <property type="term" value="C:Golgi membrane"/>
    <property type="evidence" value="ECO:0007669"/>
    <property type="project" value="UniProtKB-SubCell"/>
</dbReference>
<dbReference type="GO" id="GO:0008373">
    <property type="term" value="F:sialyltransferase activity"/>
    <property type="evidence" value="ECO:0007669"/>
    <property type="project" value="InterPro"/>
</dbReference>
<evidence type="ECO:0000256" key="11">
    <source>
        <dbReference type="SAM" id="SignalP"/>
    </source>
</evidence>
<evidence type="ECO:0000256" key="6">
    <source>
        <dbReference type="ARBA" id="ARBA00022968"/>
    </source>
</evidence>
<organism evidence="12 13">
    <name type="scientific">Chloropicon primus</name>
    <dbReference type="NCBI Taxonomy" id="1764295"/>
    <lineage>
        <taxon>Eukaryota</taxon>
        <taxon>Viridiplantae</taxon>
        <taxon>Chlorophyta</taxon>
        <taxon>Chloropicophyceae</taxon>
        <taxon>Chloropicales</taxon>
        <taxon>Chloropicaceae</taxon>
        <taxon>Chloropicon</taxon>
    </lineage>
</organism>
<dbReference type="Proteomes" id="UP000316726">
    <property type="component" value="Chromosome 10"/>
</dbReference>
<protein>
    <recommendedName>
        <fullName evidence="14">Sialyltransferase</fullName>
    </recommendedName>
</protein>
<evidence type="ECO:0000256" key="1">
    <source>
        <dbReference type="ARBA" id="ARBA00004323"/>
    </source>
</evidence>
<keyword evidence="10" id="KW-0325">Glycoprotein</keyword>
<dbReference type="AlphaFoldDB" id="A0A5B8MV13"/>
<dbReference type="InterPro" id="IPR050943">
    <property type="entry name" value="Glycosyltr_29_Sialyltrsf"/>
</dbReference>
<evidence type="ECO:0000256" key="5">
    <source>
        <dbReference type="ARBA" id="ARBA00022692"/>
    </source>
</evidence>
<feature type="signal peptide" evidence="11">
    <location>
        <begin position="1"/>
        <end position="32"/>
    </location>
</feature>
<keyword evidence="7" id="KW-1133">Transmembrane helix</keyword>
<evidence type="ECO:0000256" key="2">
    <source>
        <dbReference type="ARBA" id="ARBA00006003"/>
    </source>
</evidence>
<dbReference type="InterPro" id="IPR001675">
    <property type="entry name" value="Glyco_trans_29"/>
</dbReference>
<feature type="chain" id="PRO_5023034887" description="Sialyltransferase" evidence="11">
    <location>
        <begin position="33"/>
        <end position="463"/>
    </location>
</feature>
<evidence type="ECO:0000256" key="8">
    <source>
        <dbReference type="ARBA" id="ARBA00023034"/>
    </source>
</evidence>
<evidence type="ECO:0000256" key="7">
    <source>
        <dbReference type="ARBA" id="ARBA00022989"/>
    </source>
</evidence>
<dbReference type="Pfam" id="PF00777">
    <property type="entry name" value="Glyco_transf_29"/>
    <property type="match status" value="1"/>
</dbReference>
<keyword evidence="4" id="KW-0808">Transferase</keyword>
<keyword evidence="6" id="KW-0735">Signal-anchor</keyword>
<evidence type="ECO:0000256" key="3">
    <source>
        <dbReference type="ARBA" id="ARBA00022676"/>
    </source>
</evidence>
<gene>
    <name evidence="12" type="ORF">A3770_10p59930</name>
</gene>
<dbReference type="PANTHER" id="PTHR11987:SF36">
    <property type="entry name" value="SIA-ALPHA-2,3-GAL-BETA-1,4-GLCNAC-R:ALPHA 2,8-SIALYLTRANSFERASE"/>
    <property type="match status" value="1"/>
</dbReference>
<evidence type="ECO:0000256" key="9">
    <source>
        <dbReference type="ARBA" id="ARBA00023136"/>
    </source>
</evidence>
<name>A0A5B8MV13_9CHLO</name>
<keyword evidence="11" id="KW-0732">Signal</keyword>
<evidence type="ECO:0000256" key="10">
    <source>
        <dbReference type="ARBA" id="ARBA00023180"/>
    </source>
</evidence>
<reference evidence="12 13" key="1">
    <citation type="submission" date="2018-07" db="EMBL/GenBank/DDBJ databases">
        <title>The complete nuclear genome of the prasinophyte Chloropicon primus (CCMP1205).</title>
        <authorList>
            <person name="Pombert J.-F."/>
            <person name="Otis C."/>
            <person name="Turmel M."/>
            <person name="Lemieux C."/>
        </authorList>
    </citation>
    <scope>NUCLEOTIDE SEQUENCE [LARGE SCALE GENOMIC DNA]</scope>
    <source>
        <strain evidence="12 13">CCMP1205</strain>
    </source>
</reference>
<evidence type="ECO:0008006" key="14">
    <source>
        <dbReference type="Google" id="ProtNLM"/>
    </source>
</evidence>
<dbReference type="OrthoDB" id="10264956at2759"/>
<evidence type="ECO:0000313" key="12">
    <source>
        <dbReference type="EMBL" id="QDZ23475.1"/>
    </source>
</evidence>
<evidence type="ECO:0000256" key="4">
    <source>
        <dbReference type="ARBA" id="ARBA00022679"/>
    </source>
</evidence>
<keyword evidence="9" id="KW-0472">Membrane</keyword>
<dbReference type="InterPro" id="IPR038578">
    <property type="entry name" value="GT29-like_sf"/>
</dbReference>
<accession>A0A5B8MV13</accession>
<sequence length="463" mass="51830">MAHRSLRRGLERAVVSAILVLALGLGIQAVEATTGASEKLLRGSRARGEAESTLGSRGLLEDGEPLVYKPDIEGLLGRRKCLGLSEPWTPYRDAEGGRGKQLRRQLSSLPAWNNETLLGASGSGKGAEADHLGRSGGAGHGGRQLLRSRHRYTIPRRWQRPLTGRCRDEGKIKKDVKPAQKGVVDCLLSDKEKCPLGEENTLKVLHATESIEKLMLYHTPCITINKGLKKCATTQGNPETMRMGSVPSSKYSEEDVERNYTSCALIGNGPGLFKQNKAEIIDQHDAIFRFNSLHNVQYQGKKTTFRILNNKRVEGITKKRVKINTRTPGEAWIIWHYFSLKKYAELKKINENSRIMAPEYLKFELRAYFGIRKDLRRFGNGMRCPMNLNSGMHGILMALKMCKEVNLFGFSYQKNTVNNSRRNTGSKAFQSTVVSPRLSKHHDWHTDALVVKYLAMAGLLNIC</sequence>